<dbReference type="PANTHER" id="PTHR34883">
    <property type="entry name" value="SERINE-RICH PROTEIN, PUTATIVE-RELATED-RELATED"/>
    <property type="match status" value="1"/>
</dbReference>
<dbReference type="InterPro" id="IPR052953">
    <property type="entry name" value="Ser-rich/MCO-related"/>
</dbReference>
<evidence type="ECO:0000313" key="3">
    <source>
        <dbReference type="Proteomes" id="UP000054144"/>
    </source>
</evidence>
<keyword evidence="1" id="KW-0812">Transmembrane</keyword>
<evidence type="ECO:0000313" key="2">
    <source>
        <dbReference type="EMBL" id="KIY51952.1"/>
    </source>
</evidence>
<dbReference type="PANTHER" id="PTHR34883:SF15">
    <property type="entry name" value="EXTRACELLULAR SERINE-RICH PROTEIN"/>
    <property type="match status" value="1"/>
</dbReference>
<sequence length="399" mass="43100">MLAKYSWHSAILPVFIAVNILLVIDLKPGGVFVQAAATFASVAPRAATTHYITIGYDSNLIYEPAFITADVGDVVHFEVAARNHTVTQSTLEVPCTPLEGGFTSGLYVFDRRYSNGKSYEITVNNTDPIWIHCEQIDACEKGMVFAVNPGSEGSGQDYYTFLERALSTSTLTTTVLPNATNYVTPSPLPYATATTVVDLGVEKWTTTWTSYEGSVDPTPATVAQWHTIYVGLDDSATFEPPTLFVKPWDGIIFEFHGKNDSVTQSAFLNPCTSAEHGFNFVQPNTSAVRTTETVSDSNYTTYTLVVNDTAPIFGFSSREGACAQGMVFAINSVETSINNFTAFQTLAIRSGGHSTGLGDDSADPTSNAGNSCHLHPATYPYYLLILASVVSGLWLATVF</sequence>
<dbReference type="Gene3D" id="2.60.40.420">
    <property type="entry name" value="Cupredoxins - blue copper proteins"/>
    <property type="match status" value="2"/>
</dbReference>
<dbReference type="AlphaFoldDB" id="A0A0D7AK38"/>
<protein>
    <recommendedName>
        <fullName evidence="4">Cupredoxin</fullName>
    </recommendedName>
</protein>
<organism evidence="2 3">
    <name type="scientific">Fistulina hepatica ATCC 64428</name>
    <dbReference type="NCBI Taxonomy" id="1128425"/>
    <lineage>
        <taxon>Eukaryota</taxon>
        <taxon>Fungi</taxon>
        <taxon>Dikarya</taxon>
        <taxon>Basidiomycota</taxon>
        <taxon>Agaricomycotina</taxon>
        <taxon>Agaricomycetes</taxon>
        <taxon>Agaricomycetidae</taxon>
        <taxon>Agaricales</taxon>
        <taxon>Fistulinaceae</taxon>
        <taxon>Fistulina</taxon>
    </lineage>
</organism>
<keyword evidence="1" id="KW-0472">Membrane</keyword>
<name>A0A0D7AK38_9AGAR</name>
<keyword evidence="3" id="KW-1185">Reference proteome</keyword>
<dbReference type="CDD" id="cd00920">
    <property type="entry name" value="Cupredoxin"/>
    <property type="match status" value="1"/>
</dbReference>
<feature type="transmembrane region" description="Helical" evidence="1">
    <location>
        <begin position="7"/>
        <end position="24"/>
    </location>
</feature>
<dbReference type="OrthoDB" id="1921208at2759"/>
<dbReference type="InterPro" id="IPR008972">
    <property type="entry name" value="Cupredoxin"/>
</dbReference>
<evidence type="ECO:0008006" key="4">
    <source>
        <dbReference type="Google" id="ProtNLM"/>
    </source>
</evidence>
<accession>A0A0D7AK38</accession>
<dbReference type="Proteomes" id="UP000054144">
    <property type="component" value="Unassembled WGS sequence"/>
</dbReference>
<dbReference type="EMBL" id="KN881646">
    <property type="protein sequence ID" value="KIY51952.1"/>
    <property type="molecule type" value="Genomic_DNA"/>
</dbReference>
<proteinExistence type="predicted"/>
<reference evidence="2 3" key="1">
    <citation type="journal article" date="2015" name="Fungal Genet. Biol.">
        <title>Evolution of novel wood decay mechanisms in Agaricales revealed by the genome sequences of Fistulina hepatica and Cylindrobasidium torrendii.</title>
        <authorList>
            <person name="Floudas D."/>
            <person name="Held B.W."/>
            <person name="Riley R."/>
            <person name="Nagy L.G."/>
            <person name="Koehler G."/>
            <person name="Ransdell A.S."/>
            <person name="Younus H."/>
            <person name="Chow J."/>
            <person name="Chiniquy J."/>
            <person name="Lipzen A."/>
            <person name="Tritt A."/>
            <person name="Sun H."/>
            <person name="Haridas S."/>
            <person name="LaButti K."/>
            <person name="Ohm R.A."/>
            <person name="Kues U."/>
            <person name="Blanchette R.A."/>
            <person name="Grigoriev I.V."/>
            <person name="Minto R.E."/>
            <person name="Hibbett D.S."/>
        </authorList>
    </citation>
    <scope>NUCLEOTIDE SEQUENCE [LARGE SCALE GENOMIC DNA]</scope>
    <source>
        <strain evidence="2 3">ATCC 64428</strain>
    </source>
</reference>
<evidence type="ECO:0000256" key="1">
    <source>
        <dbReference type="SAM" id="Phobius"/>
    </source>
</evidence>
<dbReference type="SUPFAM" id="SSF49503">
    <property type="entry name" value="Cupredoxins"/>
    <property type="match status" value="2"/>
</dbReference>
<gene>
    <name evidence="2" type="ORF">FISHEDRAFT_36092</name>
</gene>
<keyword evidence="1" id="KW-1133">Transmembrane helix</keyword>